<protein>
    <submittedName>
        <fullName evidence="1">Uncharacterized protein</fullName>
    </submittedName>
</protein>
<dbReference type="AlphaFoldDB" id="A0A834XLI6"/>
<sequence length="395" mass="45197">MVQLTEEKQNKVTIVTDSNSKTSIAKELLNTWADEITVLFPGTSKTSLYTPYRSNKVQVLMQDGQIVRRVQKIKASGSFINHLSYVQGQLKQQHLTTDPWEHITAPVVRDPTEEEQSAVDWLSSHLNPDDEVKTKWDQSFNHRQQQLKGDYQLHQYFKNYPCLKVAIGADLLVSDFNKIHPDTADKLFDRWEVARPLLINSLSNCKEITQADKRLVQALPTLLQHNQDSVIFYLLPYLVQALPSRLKKGEKNTKFSIAERRAFFLIHVHTAADIQAALNRQRAKLVEPNLTFQPIPVIVGPINNIQSVYVYVNETIDSSVYVVNSVLHAIDLTFKLFFSLQCKFSEKADHLWNFIQKGFYEIDLPMGSKCSRQTLDLLGQVDHAIILSNENNPPN</sequence>
<reference evidence="1 2" key="1">
    <citation type="submission" date="2020-08" db="EMBL/GenBank/DDBJ databases">
        <title>Aphidius gifuensis genome sequencing and assembly.</title>
        <authorList>
            <person name="Du Z."/>
        </authorList>
    </citation>
    <scope>NUCLEOTIDE SEQUENCE [LARGE SCALE GENOMIC DNA]</scope>
    <source>
        <strain evidence="1">YNYX2018</strain>
        <tissue evidence="1">Adults</tissue>
    </source>
</reference>
<gene>
    <name evidence="1" type="ORF">HCN44_003428</name>
</gene>
<dbReference type="Proteomes" id="UP000639338">
    <property type="component" value="Unassembled WGS sequence"/>
</dbReference>
<dbReference type="EMBL" id="JACMRX010000006">
    <property type="protein sequence ID" value="KAF7987565.1"/>
    <property type="molecule type" value="Genomic_DNA"/>
</dbReference>
<comment type="caution">
    <text evidence="1">The sequence shown here is derived from an EMBL/GenBank/DDBJ whole genome shotgun (WGS) entry which is preliminary data.</text>
</comment>
<organism evidence="1 2">
    <name type="scientific">Aphidius gifuensis</name>
    <name type="common">Parasitoid wasp</name>
    <dbReference type="NCBI Taxonomy" id="684658"/>
    <lineage>
        <taxon>Eukaryota</taxon>
        <taxon>Metazoa</taxon>
        <taxon>Ecdysozoa</taxon>
        <taxon>Arthropoda</taxon>
        <taxon>Hexapoda</taxon>
        <taxon>Insecta</taxon>
        <taxon>Pterygota</taxon>
        <taxon>Neoptera</taxon>
        <taxon>Endopterygota</taxon>
        <taxon>Hymenoptera</taxon>
        <taxon>Apocrita</taxon>
        <taxon>Ichneumonoidea</taxon>
        <taxon>Braconidae</taxon>
        <taxon>Aphidiinae</taxon>
        <taxon>Aphidius</taxon>
    </lineage>
</organism>
<proteinExistence type="predicted"/>
<accession>A0A834XLI6</accession>
<keyword evidence="2" id="KW-1185">Reference proteome</keyword>
<evidence type="ECO:0000313" key="2">
    <source>
        <dbReference type="Proteomes" id="UP000639338"/>
    </source>
</evidence>
<evidence type="ECO:0000313" key="1">
    <source>
        <dbReference type="EMBL" id="KAF7987565.1"/>
    </source>
</evidence>
<name>A0A834XLI6_APHGI</name>
<dbReference type="OrthoDB" id="10045355at2759"/>